<organism evidence="3 4">
    <name type="scientific">Mesobacillus campisalis</name>
    <dbReference type="NCBI Taxonomy" id="1408103"/>
    <lineage>
        <taxon>Bacteria</taxon>
        <taxon>Bacillati</taxon>
        <taxon>Bacillota</taxon>
        <taxon>Bacilli</taxon>
        <taxon>Bacillales</taxon>
        <taxon>Bacillaceae</taxon>
        <taxon>Mesobacillus</taxon>
    </lineage>
</organism>
<dbReference type="InterPro" id="IPR027417">
    <property type="entry name" value="P-loop_NTPase"/>
</dbReference>
<dbReference type="GO" id="GO:0003924">
    <property type="term" value="F:GTPase activity"/>
    <property type="evidence" value="ECO:0007669"/>
    <property type="project" value="InterPro"/>
</dbReference>
<protein>
    <submittedName>
        <fullName evidence="3">Transporter</fullName>
    </submittedName>
</protein>
<comment type="caution">
    <text evidence="3">The sequence shown here is derived from an EMBL/GenBank/DDBJ whole genome shotgun (WGS) entry which is preliminary data.</text>
</comment>
<dbReference type="Proteomes" id="UP000034166">
    <property type="component" value="Unassembled WGS sequence"/>
</dbReference>
<dbReference type="Gene3D" id="1.20.5.170">
    <property type="match status" value="1"/>
</dbReference>
<dbReference type="GO" id="GO:0005737">
    <property type="term" value="C:cytoplasm"/>
    <property type="evidence" value="ECO:0007669"/>
    <property type="project" value="TreeGrafter"/>
</dbReference>
<dbReference type="NCBIfam" id="NF006958">
    <property type="entry name" value="PRK09435.1"/>
    <property type="match status" value="1"/>
</dbReference>
<reference evidence="3 4" key="1">
    <citation type="submission" date="2015-04" db="EMBL/GenBank/DDBJ databases">
        <title>Taxonomic description and genome sequence of Bacillus campisalis sp. nov., a novel member of the genus Bacillus isolated from solar saltern.</title>
        <authorList>
            <person name="Mathan Kumar R."/>
            <person name="Kaur G."/>
            <person name="Kumar A."/>
            <person name="Singh N.K."/>
            <person name="Kaur N."/>
            <person name="Kumar N."/>
            <person name="Mayilraj S."/>
        </authorList>
    </citation>
    <scope>NUCLEOTIDE SEQUENCE [LARGE SCALE GENOMIC DNA]</scope>
    <source>
        <strain evidence="3 4">SA2-6</strain>
    </source>
</reference>
<dbReference type="Gene3D" id="3.40.50.300">
    <property type="entry name" value="P-loop containing nucleotide triphosphate hydrolases"/>
    <property type="match status" value="1"/>
</dbReference>
<dbReference type="PATRIC" id="fig|1408103.3.peg.5486"/>
<dbReference type="InterPro" id="IPR005129">
    <property type="entry name" value="GTPase_ArgK"/>
</dbReference>
<evidence type="ECO:0000256" key="1">
    <source>
        <dbReference type="ARBA" id="ARBA00009625"/>
    </source>
</evidence>
<proteinExistence type="inferred from homology"/>
<gene>
    <name evidence="3" type="ORF">WQ57_25415</name>
</gene>
<dbReference type="OrthoDB" id="9778292at2"/>
<dbReference type="SUPFAM" id="SSF52540">
    <property type="entry name" value="P-loop containing nucleoside triphosphate hydrolases"/>
    <property type="match status" value="1"/>
</dbReference>
<evidence type="ECO:0000256" key="2">
    <source>
        <dbReference type="SAM" id="MobiDB-lite"/>
    </source>
</evidence>
<feature type="region of interest" description="Disordered" evidence="2">
    <location>
        <begin position="1"/>
        <end position="41"/>
    </location>
</feature>
<name>A0A0M2SI03_9BACI</name>
<dbReference type="EMBL" id="LAYY01000101">
    <property type="protein sequence ID" value="KKK33261.1"/>
    <property type="molecule type" value="Genomic_DNA"/>
</dbReference>
<dbReference type="CDD" id="cd03114">
    <property type="entry name" value="MMAA-like"/>
    <property type="match status" value="1"/>
</dbReference>
<evidence type="ECO:0000313" key="4">
    <source>
        <dbReference type="Proteomes" id="UP000034166"/>
    </source>
</evidence>
<keyword evidence="4" id="KW-1185">Reference proteome</keyword>
<dbReference type="RefSeq" id="WP_046526409.1">
    <property type="nucleotide sequence ID" value="NZ_LAYY01000101.1"/>
</dbReference>
<evidence type="ECO:0000313" key="3">
    <source>
        <dbReference type="EMBL" id="KKK33261.1"/>
    </source>
</evidence>
<feature type="compositionally biased region" description="Basic and acidic residues" evidence="2">
    <location>
        <begin position="1"/>
        <end position="16"/>
    </location>
</feature>
<accession>A0A0M2SI03</accession>
<dbReference type="AlphaFoldDB" id="A0A0M2SI03"/>
<dbReference type="NCBIfam" id="TIGR00750">
    <property type="entry name" value="lao"/>
    <property type="match status" value="1"/>
</dbReference>
<dbReference type="GO" id="GO:0005525">
    <property type="term" value="F:GTP binding"/>
    <property type="evidence" value="ECO:0007669"/>
    <property type="project" value="InterPro"/>
</dbReference>
<dbReference type="Pfam" id="PF03308">
    <property type="entry name" value="MeaB"/>
    <property type="match status" value="1"/>
</dbReference>
<comment type="similarity">
    <text evidence="1">Belongs to the SIMIBI class G3E GTPase family. ArgK/MeaB subfamily.</text>
</comment>
<dbReference type="Gene3D" id="1.10.287.130">
    <property type="match status" value="1"/>
</dbReference>
<dbReference type="PANTHER" id="PTHR23408">
    <property type="entry name" value="METHYLMALONYL-COA MUTASE"/>
    <property type="match status" value="1"/>
</dbReference>
<sequence>MGNDKKPEWYDPDDPRQFQSVVRKGISPPENGGDSRSVKRSRFVKKSRLDIDVEELAGQIQDGSRTSLARGITLVESNAEHHFQKAQQLLEKLLPKTGNAIRIGITGVPGAGKSTFIEAFGTYLCNLGHKVAVLAVDPTSSLTGGSILGDKTRMETLARNPQAFIRPSPSGGKLGGVHRKTRETMLLCESAGFDVILVETVGVGQSEVIVRDMVDFFMLLVLTGAGDELQGMKKGIMELADAVIINKADGDNVAKADKTRREYGRILHFLQPATKGWETKALTCSSLYGTGISDIWRLISEFEHSTQQSGVFAERRRLQTKEWIHSMIMDQLQFSFFHHPDVKTLLPKAENEVISGSRPVAAAVDELFKAYLGL</sequence>
<dbReference type="PANTHER" id="PTHR23408:SF3">
    <property type="entry name" value="METHYLMALONIC ACIDURIA TYPE A PROTEIN, MITOCHONDRIAL"/>
    <property type="match status" value="1"/>
</dbReference>